<evidence type="ECO:0000313" key="1">
    <source>
        <dbReference type="EMBL" id="MFC5627932.1"/>
    </source>
</evidence>
<accession>A0ABW0U591</accession>
<dbReference type="Proteomes" id="UP001596143">
    <property type="component" value="Unassembled WGS sequence"/>
</dbReference>
<reference evidence="2" key="1">
    <citation type="journal article" date="2019" name="Int. J. Syst. Evol. Microbiol.">
        <title>The Global Catalogue of Microorganisms (GCM) 10K type strain sequencing project: providing services to taxonomists for standard genome sequencing and annotation.</title>
        <authorList>
            <consortium name="The Broad Institute Genomics Platform"/>
            <consortium name="The Broad Institute Genome Sequencing Center for Infectious Disease"/>
            <person name="Wu L."/>
            <person name="Ma J."/>
        </authorList>
    </citation>
    <scope>NUCLEOTIDE SEQUENCE [LARGE SCALE GENOMIC DNA]</scope>
    <source>
        <strain evidence="2">CGMCC 1.15790</strain>
    </source>
</reference>
<keyword evidence="2" id="KW-1185">Reference proteome</keyword>
<evidence type="ECO:0008006" key="3">
    <source>
        <dbReference type="Google" id="ProtNLM"/>
    </source>
</evidence>
<sequence>MLNRFHCCSTCIWYEVKKKRGGPPVFRCSRLGYETKPTYQFDCWQPKERVKKRMEREESTN</sequence>
<gene>
    <name evidence="1" type="ORF">ACFPTR_03350</name>
</gene>
<dbReference type="EMBL" id="JBHSPF010000015">
    <property type="protein sequence ID" value="MFC5627932.1"/>
    <property type="molecule type" value="Genomic_DNA"/>
</dbReference>
<dbReference type="RefSeq" id="WP_270896156.1">
    <property type="nucleotide sequence ID" value="NZ_JBHSPF010000015.1"/>
</dbReference>
<proteinExistence type="predicted"/>
<evidence type="ECO:0000313" key="2">
    <source>
        <dbReference type="Proteomes" id="UP001596143"/>
    </source>
</evidence>
<comment type="caution">
    <text evidence="1">The sequence shown here is derived from an EMBL/GenBank/DDBJ whole genome shotgun (WGS) entry which is preliminary data.</text>
</comment>
<organism evidence="1 2">
    <name type="scientific">Aliibacillus thermotolerans</name>
    <dbReference type="NCBI Taxonomy" id="1834418"/>
    <lineage>
        <taxon>Bacteria</taxon>
        <taxon>Bacillati</taxon>
        <taxon>Bacillota</taxon>
        <taxon>Bacilli</taxon>
        <taxon>Bacillales</taxon>
        <taxon>Bacillaceae</taxon>
        <taxon>Aliibacillus</taxon>
    </lineage>
</organism>
<protein>
    <recommendedName>
        <fullName evidence="3">Uracil-DNA glycosylase</fullName>
    </recommendedName>
</protein>
<name>A0ABW0U591_9BACI</name>